<gene>
    <name evidence="1" type="ORF">C8P66_1125</name>
</gene>
<proteinExistence type="predicted"/>
<protein>
    <submittedName>
        <fullName evidence="1">Uncharacterized protein</fullName>
    </submittedName>
</protein>
<name>A0A2W7IDE0_9PROT</name>
<accession>A0A2W7IDE0</accession>
<evidence type="ECO:0000313" key="2">
    <source>
        <dbReference type="Proteomes" id="UP000249688"/>
    </source>
</evidence>
<dbReference type="AlphaFoldDB" id="A0A2W7IDE0"/>
<dbReference type="Proteomes" id="UP000249688">
    <property type="component" value="Unassembled WGS sequence"/>
</dbReference>
<dbReference type="RefSeq" id="WP_111398420.1">
    <property type="nucleotide sequence ID" value="NZ_QKYU01000012.1"/>
</dbReference>
<dbReference type="OrthoDB" id="7362006at2"/>
<dbReference type="EMBL" id="QKYU01000012">
    <property type="protein sequence ID" value="PZW44990.1"/>
    <property type="molecule type" value="Genomic_DNA"/>
</dbReference>
<comment type="caution">
    <text evidence="1">The sequence shown here is derived from an EMBL/GenBank/DDBJ whole genome shotgun (WGS) entry which is preliminary data.</text>
</comment>
<keyword evidence="2" id="KW-1185">Reference proteome</keyword>
<sequence>MSASTAADHLTRQFLGWLAAAPRDYDAVMEGWRSSCPRLTIWEDALVPGLVRIDAGGRVLVTPAGQTLLADR</sequence>
<evidence type="ECO:0000313" key="1">
    <source>
        <dbReference type="EMBL" id="PZW44990.1"/>
    </source>
</evidence>
<reference evidence="1 2" key="1">
    <citation type="submission" date="2018-06" db="EMBL/GenBank/DDBJ databases">
        <title>Genomic Encyclopedia of Archaeal and Bacterial Type Strains, Phase II (KMG-II): from individual species to whole genera.</title>
        <authorList>
            <person name="Goeker M."/>
        </authorList>
    </citation>
    <scope>NUCLEOTIDE SEQUENCE [LARGE SCALE GENOMIC DNA]</scope>
    <source>
        <strain evidence="1 2">DSM 24525</strain>
    </source>
</reference>
<organism evidence="1 2">
    <name type="scientific">Humitalea rosea</name>
    <dbReference type="NCBI Taxonomy" id="990373"/>
    <lineage>
        <taxon>Bacteria</taxon>
        <taxon>Pseudomonadati</taxon>
        <taxon>Pseudomonadota</taxon>
        <taxon>Alphaproteobacteria</taxon>
        <taxon>Acetobacterales</taxon>
        <taxon>Roseomonadaceae</taxon>
        <taxon>Humitalea</taxon>
    </lineage>
</organism>